<dbReference type="InterPro" id="IPR035437">
    <property type="entry name" value="SNase_OB-fold_sf"/>
</dbReference>
<dbReference type="RefSeq" id="WP_221467085.1">
    <property type="nucleotide sequence ID" value="NZ_JACHIW010000001.1"/>
</dbReference>
<organism evidence="4 5">
    <name type="scientific">Saccharopolyspora phatthalungensis</name>
    <dbReference type="NCBI Taxonomy" id="664693"/>
    <lineage>
        <taxon>Bacteria</taxon>
        <taxon>Bacillati</taxon>
        <taxon>Actinomycetota</taxon>
        <taxon>Actinomycetes</taxon>
        <taxon>Pseudonocardiales</taxon>
        <taxon>Pseudonocardiaceae</taxon>
        <taxon>Saccharopolyspora</taxon>
    </lineage>
</organism>
<feature type="transmembrane region" description="Helical" evidence="2">
    <location>
        <begin position="31"/>
        <end position="59"/>
    </location>
</feature>
<feature type="region of interest" description="Disordered" evidence="1">
    <location>
        <begin position="280"/>
        <end position="327"/>
    </location>
</feature>
<feature type="region of interest" description="Disordered" evidence="1">
    <location>
        <begin position="341"/>
        <end position="367"/>
    </location>
</feature>
<evidence type="ECO:0000313" key="4">
    <source>
        <dbReference type="EMBL" id="MBB5154087.1"/>
    </source>
</evidence>
<feature type="domain" description="TNase-like" evidence="3">
    <location>
        <begin position="138"/>
        <end position="269"/>
    </location>
</feature>
<sequence>MALAVIMLIGMAATVAMSIVLWQLKARDRSILPWIVVGLLAMFIWPISLWVAIGLWWYWRGRSVPPAGGAYQQVSQRGARGPLITVACAFSSLITIFLLAALVPPQEQSNQAKPAVVTDVPSSVSQAPSASQTPPAPLVQDAVVSEIVDADRVKVQIVGKAAQVVRLAGVRSPVLGADPECWGAEAKAFAEQALLGKAVRIQLDPAAEAGSQVEQTAVVFVPGGANYSVLALEQGQARLSAQGAPAELIAEFARAEADGRVAQRGVWGAPCFGAIRLAPPPSPAPVPSPASAPSPEPSPVPEPRRAQPKPAPKPEPEPAPEVEERPAAAYYPNCSAARAAGVAPLHRGEPGYSSKLDRDGDGIACET</sequence>
<comment type="caution">
    <text evidence="4">The sequence shown here is derived from an EMBL/GenBank/DDBJ whole genome shotgun (WGS) entry which is preliminary data.</text>
</comment>
<keyword evidence="2" id="KW-1133">Transmembrane helix</keyword>
<dbReference type="InterPro" id="IPR008613">
    <property type="entry name" value="Excalibur_Ca-bd_domain"/>
</dbReference>
<dbReference type="SMART" id="SM00318">
    <property type="entry name" value="SNc"/>
    <property type="match status" value="1"/>
</dbReference>
<dbReference type="Proteomes" id="UP000584374">
    <property type="component" value="Unassembled WGS sequence"/>
</dbReference>
<proteinExistence type="predicted"/>
<gene>
    <name evidence="4" type="ORF">BJ970_001621</name>
</gene>
<dbReference type="SUPFAM" id="SSF50199">
    <property type="entry name" value="Staphylococcal nuclease"/>
    <property type="match status" value="1"/>
</dbReference>
<keyword evidence="5" id="KW-1185">Reference proteome</keyword>
<dbReference type="Pfam" id="PF00565">
    <property type="entry name" value="SNase"/>
    <property type="match status" value="1"/>
</dbReference>
<feature type="transmembrane region" description="Helical" evidence="2">
    <location>
        <begin position="79"/>
        <end position="103"/>
    </location>
</feature>
<dbReference type="AlphaFoldDB" id="A0A840Q260"/>
<dbReference type="Gene3D" id="2.40.50.90">
    <property type="match status" value="1"/>
</dbReference>
<feature type="compositionally biased region" description="Pro residues" evidence="1">
    <location>
        <begin position="280"/>
        <end position="301"/>
    </location>
</feature>
<evidence type="ECO:0000313" key="5">
    <source>
        <dbReference type="Proteomes" id="UP000584374"/>
    </source>
</evidence>
<dbReference type="EMBL" id="JACHIW010000001">
    <property type="protein sequence ID" value="MBB5154087.1"/>
    <property type="molecule type" value="Genomic_DNA"/>
</dbReference>
<keyword evidence="2" id="KW-0812">Transmembrane</keyword>
<feature type="compositionally biased region" description="Basic and acidic residues" evidence="1">
    <location>
        <begin position="312"/>
        <end position="326"/>
    </location>
</feature>
<accession>A0A840Q260</accession>
<name>A0A840Q260_9PSEU</name>
<dbReference type="GO" id="GO:0004519">
    <property type="term" value="F:endonuclease activity"/>
    <property type="evidence" value="ECO:0007669"/>
    <property type="project" value="UniProtKB-KW"/>
</dbReference>
<evidence type="ECO:0000259" key="3">
    <source>
        <dbReference type="PROSITE" id="PS50830"/>
    </source>
</evidence>
<keyword evidence="4" id="KW-0540">Nuclease</keyword>
<dbReference type="SMART" id="SM00894">
    <property type="entry name" value="Excalibur"/>
    <property type="match status" value="1"/>
</dbReference>
<dbReference type="InterPro" id="IPR016071">
    <property type="entry name" value="Staphylococal_nuclease_OB-fold"/>
</dbReference>
<evidence type="ECO:0000256" key="2">
    <source>
        <dbReference type="SAM" id="Phobius"/>
    </source>
</evidence>
<feature type="transmembrane region" description="Helical" evidence="2">
    <location>
        <begin position="6"/>
        <end position="24"/>
    </location>
</feature>
<protein>
    <submittedName>
        <fullName evidence="4">Endonuclease YncB(Thermonuclease family)</fullName>
    </submittedName>
</protein>
<evidence type="ECO:0000256" key="1">
    <source>
        <dbReference type="SAM" id="MobiDB-lite"/>
    </source>
</evidence>
<dbReference type="PROSITE" id="PS50830">
    <property type="entry name" value="TNASE_3"/>
    <property type="match status" value="1"/>
</dbReference>
<reference evidence="4 5" key="1">
    <citation type="submission" date="2020-08" db="EMBL/GenBank/DDBJ databases">
        <title>Sequencing the genomes of 1000 actinobacteria strains.</title>
        <authorList>
            <person name="Klenk H.-P."/>
        </authorList>
    </citation>
    <scope>NUCLEOTIDE SEQUENCE [LARGE SCALE GENOMIC DNA]</scope>
    <source>
        <strain evidence="4 5">DSM 45584</strain>
    </source>
</reference>
<keyword evidence="4" id="KW-0255">Endonuclease</keyword>
<keyword evidence="4" id="KW-0378">Hydrolase</keyword>
<dbReference type="Pfam" id="PF05901">
    <property type="entry name" value="Excalibur"/>
    <property type="match status" value="1"/>
</dbReference>
<keyword evidence="2" id="KW-0472">Membrane</keyword>